<dbReference type="WBParaSite" id="HCON_00038240-00001">
    <property type="protein sequence ID" value="HCON_00038240-00001"/>
    <property type="gene ID" value="HCON_00038240"/>
</dbReference>
<evidence type="ECO:0000256" key="3">
    <source>
        <dbReference type="ARBA" id="ARBA00022737"/>
    </source>
</evidence>
<reference evidence="6" key="1">
    <citation type="submission" date="2020-12" db="UniProtKB">
        <authorList>
            <consortium name="WormBaseParasite"/>
        </authorList>
    </citation>
    <scope>IDENTIFICATION</scope>
    <source>
        <strain evidence="6">MHco3</strain>
    </source>
</reference>
<dbReference type="Gene3D" id="1.25.40.10">
    <property type="entry name" value="Tetratricopeptide repeat domain"/>
    <property type="match status" value="1"/>
</dbReference>
<dbReference type="AlphaFoldDB" id="A0A7I5E6Y9"/>
<organism evidence="5 6">
    <name type="scientific">Haemonchus contortus</name>
    <name type="common">Barber pole worm</name>
    <dbReference type="NCBI Taxonomy" id="6289"/>
    <lineage>
        <taxon>Eukaryota</taxon>
        <taxon>Metazoa</taxon>
        <taxon>Ecdysozoa</taxon>
        <taxon>Nematoda</taxon>
        <taxon>Chromadorea</taxon>
        <taxon>Rhabditida</taxon>
        <taxon>Rhabditina</taxon>
        <taxon>Rhabditomorpha</taxon>
        <taxon>Strongyloidea</taxon>
        <taxon>Trichostrongylidae</taxon>
        <taxon>Haemonchus</taxon>
    </lineage>
</organism>
<keyword evidence="4" id="KW-0802">TPR repeat</keyword>
<dbReference type="InterPro" id="IPR033891">
    <property type="entry name" value="TTC38"/>
</dbReference>
<protein>
    <recommendedName>
        <fullName evidence="2">Tetratricopeptide repeat protein 38</fullName>
    </recommendedName>
</protein>
<sequence length="472" mass="53766">MAAWCADNLRDVEGWRVSGLPLSTTSNECAKLLDGAVRQFVSWTDCEQLDGLERTLEAMSSADESAVLPRAFALGVEAIGTGTSARTNSEFRKQLEQLQLDTTKNGNERERKHAQAVLQFAEGKQSAAARTWEGILKDYPTDLIAIKFAHDTYFYLGDAKNIRDSIKAVLPKHKGTEPCYSYLHGMLAFGLEECEQYAEAEKEALKGLELNRFDCWSTHAFAHVLEMQGRFDEGIRFLESTVDDWKPGWMLASHNFWHNALYYLENGNVEVPLEIYDKEILQRAKKSGAMLDIVDAASMLWRLELEGVPVGNRWRDFPDLSTHLDDHALFFNDIHMSMVLREAGGDYGKQEEHLHQTLLQFAENVQSDEYDQAKCCREVGIALYDAIAHYSKKEYDDCAKTMLPIRDKIYTIGGSNAQRDMFTQTLIHACMKAKNDEISGLTEKILSERNAMKKMSKINERLAYRYRELHPM</sequence>
<keyword evidence="3" id="KW-0677">Repeat</keyword>
<proteinExistence type="inferred from homology"/>
<dbReference type="PANTHER" id="PTHR16263">
    <property type="entry name" value="TETRATRICOPEPTIDE REPEAT PROTEIN 38"/>
    <property type="match status" value="1"/>
</dbReference>
<dbReference type="PANTHER" id="PTHR16263:SF4">
    <property type="entry name" value="TETRATRICOPEPTIDE REPEAT PROTEIN 38"/>
    <property type="match status" value="1"/>
</dbReference>
<name>A0A7I5E6Y9_HAECO</name>
<accession>A0A7I5E6Y9</accession>
<dbReference type="InterPro" id="IPR011990">
    <property type="entry name" value="TPR-like_helical_dom_sf"/>
</dbReference>
<dbReference type="OrthoDB" id="1427555at2759"/>
<evidence type="ECO:0000256" key="2">
    <source>
        <dbReference type="ARBA" id="ARBA00019992"/>
    </source>
</evidence>
<evidence type="ECO:0000256" key="4">
    <source>
        <dbReference type="ARBA" id="ARBA00022803"/>
    </source>
</evidence>
<dbReference type="CDD" id="cd05804">
    <property type="entry name" value="StaR_like"/>
    <property type="match status" value="1"/>
</dbReference>
<keyword evidence="5" id="KW-1185">Reference proteome</keyword>
<dbReference type="SUPFAM" id="SSF48452">
    <property type="entry name" value="TPR-like"/>
    <property type="match status" value="1"/>
</dbReference>
<comment type="similarity">
    <text evidence="1">Belongs to the TTC38 family.</text>
</comment>
<evidence type="ECO:0000313" key="5">
    <source>
        <dbReference type="Proteomes" id="UP000025227"/>
    </source>
</evidence>
<evidence type="ECO:0000313" key="6">
    <source>
        <dbReference type="WBParaSite" id="HCON_00038240-00001"/>
    </source>
</evidence>
<dbReference type="Proteomes" id="UP000025227">
    <property type="component" value="Unplaced"/>
</dbReference>
<dbReference type="OMA" id="DLCERHA"/>
<evidence type="ECO:0000256" key="1">
    <source>
        <dbReference type="ARBA" id="ARBA00005857"/>
    </source>
</evidence>